<protein>
    <submittedName>
        <fullName evidence="2">Purine and uridine phosphorylase</fullName>
    </submittedName>
</protein>
<dbReference type="EMBL" id="VXIT01000007">
    <property type="protein sequence ID" value="KAA6411332.1"/>
    <property type="molecule type" value="Genomic_DNA"/>
</dbReference>
<dbReference type="Pfam" id="PF13374">
    <property type="entry name" value="TPR_10"/>
    <property type="match status" value="1"/>
</dbReference>
<dbReference type="OrthoDB" id="626167at2759"/>
<reference evidence="2 3" key="1">
    <citation type="submission" date="2019-09" db="EMBL/GenBank/DDBJ databases">
        <title>The hologenome of the rock-dwelling lichen Lasallia pustulata.</title>
        <authorList>
            <person name="Greshake Tzovaras B."/>
            <person name="Segers F."/>
            <person name="Bicker A."/>
            <person name="Dal Grande F."/>
            <person name="Otte J."/>
            <person name="Hankeln T."/>
            <person name="Schmitt I."/>
            <person name="Ebersberger I."/>
        </authorList>
    </citation>
    <scope>NUCLEOTIDE SEQUENCE [LARGE SCALE GENOMIC DNA]</scope>
    <source>
        <strain evidence="2">A1-1</strain>
    </source>
</reference>
<accession>A0A5M8PQL8</accession>
<evidence type="ECO:0000313" key="3">
    <source>
        <dbReference type="Proteomes" id="UP000324767"/>
    </source>
</evidence>
<comment type="caution">
    <text evidence="2">The sequence shown here is derived from an EMBL/GenBank/DDBJ whole genome shotgun (WGS) entry which is preliminary data.</text>
</comment>
<dbReference type="Proteomes" id="UP000324767">
    <property type="component" value="Unassembled WGS sequence"/>
</dbReference>
<dbReference type="InterPro" id="IPR011990">
    <property type="entry name" value="TPR-like_helical_dom_sf"/>
</dbReference>
<feature type="compositionally biased region" description="Basic and acidic residues" evidence="1">
    <location>
        <begin position="74"/>
        <end position="87"/>
    </location>
</feature>
<dbReference type="Gene3D" id="1.25.40.10">
    <property type="entry name" value="Tetratricopeptide repeat domain"/>
    <property type="match status" value="1"/>
</dbReference>
<feature type="region of interest" description="Disordered" evidence="1">
    <location>
        <begin position="72"/>
        <end position="103"/>
    </location>
</feature>
<gene>
    <name evidence="2" type="ORF">FRX48_04612</name>
</gene>
<dbReference type="AlphaFoldDB" id="A0A5M8PQL8"/>
<sequence length="103" mass="11747">MHNIFATLGGQGKYEEAKEMYQQTVELREKVLGKEHPVTLQAKMYKERIAAMERKREVTLLLKKYKEHIAAMQRKREQSLRGEDRNPGDGGAGSCGAVERGKK</sequence>
<organism evidence="2 3">
    <name type="scientific">Lasallia pustulata</name>
    <dbReference type="NCBI Taxonomy" id="136370"/>
    <lineage>
        <taxon>Eukaryota</taxon>
        <taxon>Fungi</taxon>
        <taxon>Dikarya</taxon>
        <taxon>Ascomycota</taxon>
        <taxon>Pezizomycotina</taxon>
        <taxon>Lecanoromycetes</taxon>
        <taxon>OSLEUM clade</taxon>
        <taxon>Umbilicariomycetidae</taxon>
        <taxon>Umbilicariales</taxon>
        <taxon>Umbilicariaceae</taxon>
        <taxon>Lasallia</taxon>
    </lineage>
</organism>
<evidence type="ECO:0000313" key="2">
    <source>
        <dbReference type="EMBL" id="KAA6411332.1"/>
    </source>
</evidence>
<evidence type="ECO:0000256" key="1">
    <source>
        <dbReference type="SAM" id="MobiDB-lite"/>
    </source>
</evidence>
<name>A0A5M8PQL8_9LECA</name>
<proteinExistence type="predicted"/>